<feature type="domain" description="Glutamate/phenylalanine/leucine/valine/L-tryptophan dehydrogenase C-terminal" evidence="4">
    <location>
        <begin position="181"/>
        <end position="408"/>
    </location>
</feature>
<dbReference type="RefSeq" id="WP_340355079.1">
    <property type="nucleotide sequence ID" value="NZ_JBBKZU010000001.1"/>
</dbReference>
<dbReference type="Pfam" id="PF02812">
    <property type="entry name" value="ELFV_dehydrog_N"/>
    <property type="match status" value="1"/>
</dbReference>
<evidence type="ECO:0000313" key="5">
    <source>
        <dbReference type="EMBL" id="MEJ8809747.1"/>
    </source>
</evidence>
<dbReference type="InterPro" id="IPR006096">
    <property type="entry name" value="Glu/Leu/Phe/Val/Trp_DH_C"/>
</dbReference>
<sequence length="408" mass="44160">MKELLTRFENKAPEIVFEWHDAETPAKGWVVINSLRGGAAGGGTRMRAGLDRREVESLAKTMEVKFSVSGPAIGGAKSGIDFDPADPRKNDVLRRWYKAVTPLLKTYYGTGGDLNVDEVHEVIPITESYGLWHPQEGVVNGHFSPSDSERIQKVGQLRMGVAKVVEDRQYSPDIARRYVVADLITGWGVAESVQHYYRLYGGSVAGKRVIVQGWGNVGSAAAYYLAQAGAKVVGIIDREGGLLNPDGFDFDQVRQLFLEKKGNQLSAKYMLRFDEINNLVWSAGAEIFLPCAGSRLVTREQVDALVEGGLEVVSSGANVPFADSEIFYGPIYEQADSQVAVIPDFIANCGMARAFAFLMGGDAEVSDAAIFGDVSDTVAAALARCHARSGGRTGIARTAFENALTQLV</sequence>
<name>A0ABU8V948_9BURK</name>
<comment type="caution">
    <text evidence="5">The sequence shown here is derived from an EMBL/GenBank/DDBJ whole genome shotgun (WGS) entry which is preliminary data.</text>
</comment>
<dbReference type="Proteomes" id="UP001365846">
    <property type="component" value="Unassembled WGS sequence"/>
</dbReference>
<dbReference type="SMART" id="SM00839">
    <property type="entry name" value="ELFV_dehydrog"/>
    <property type="match status" value="1"/>
</dbReference>
<evidence type="ECO:0000313" key="6">
    <source>
        <dbReference type="Proteomes" id="UP001365846"/>
    </source>
</evidence>
<evidence type="ECO:0000256" key="1">
    <source>
        <dbReference type="ARBA" id="ARBA00006382"/>
    </source>
</evidence>
<gene>
    <name evidence="5" type="ORF">WKW77_01620</name>
</gene>
<dbReference type="EMBL" id="JBBKZU010000001">
    <property type="protein sequence ID" value="MEJ8809747.1"/>
    <property type="molecule type" value="Genomic_DNA"/>
</dbReference>
<dbReference type="PRINTS" id="PR00082">
    <property type="entry name" value="GLFDHDRGNASE"/>
</dbReference>
<evidence type="ECO:0000256" key="3">
    <source>
        <dbReference type="RuleBase" id="RU004417"/>
    </source>
</evidence>
<dbReference type="InterPro" id="IPR006097">
    <property type="entry name" value="Glu/Leu/Phe/Val/Trp_DH_dimer"/>
</dbReference>
<protein>
    <submittedName>
        <fullName evidence="5">Glu/Leu/Phe/Val dehydrogenase dimerization domain-containing protein</fullName>
    </submittedName>
</protein>
<dbReference type="SUPFAM" id="SSF53223">
    <property type="entry name" value="Aminoacid dehydrogenase-like, N-terminal domain"/>
    <property type="match status" value="1"/>
</dbReference>
<keyword evidence="2 3" id="KW-0560">Oxidoreductase</keyword>
<organism evidence="5 6">
    <name type="scientific">Variovorax ureilyticus</name>
    <dbReference type="NCBI Taxonomy" id="1836198"/>
    <lineage>
        <taxon>Bacteria</taxon>
        <taxon>Pseudomonadati</taxon>
        <taxon>Pseudomonadota</taxon>
        <taxon>Betaproteobacteria</taxon>
        <taxon>Burkholderiales</taxon>
        <taxon>Comamonadaceae</taxon>
        <taxon>Variovorax</taxon>
    </lineage>
</organism>
<dbReference type="InterPro" id="IPR036291">
    <property type="entry name" value="NAD(P)-bd_dom_sf"/>
</dbReference>
<dbReference type="InterPro" id="IPR006095">
    <property type="entry name" value="Glu/Leu/Phe/Val/Trp_DH"/>
</dbReference>
<dbReference type="Gene3D" id="3.40.50.10860">
    <property type="entry name" value="Leucine Dehydrogenase, chain A, domain 1"/>
    <property type="match status" value="1"/>
</dbReference>
<dbReference type="PANTHER" id="PTHR11606:SF13">
    <property type="entry name" value="GLUTAMATE DEHYDROGENASE 1, MITOCHONDRIAL"/>
    <property type="match status" value="1"/>
</dbReference>
<proteinExistence type="inferred from homology"/>
<accession>A0ABU8V948</accession>
<evidence type="ECO:0000259" key="4">
    <source>
        <dbReference type="SMART" id="SM00839"/>
    </source>
</evidence>
<dbReference type="PANTHER" id="PTHR11606">
    <property type="entry name" value="GLUTAMATE DEHYDROGENASE"/>
    <property type="match status" value="1"/>
</dbReference>
<reference evidence="5 6" key="1">
    <citation type="submission" date="2024-03" db="EMBL/GenBank/DDBJ databases">
        <title>Novel species of the genus Variovorax.</title>
        <authorList>
            <person name="Liu Q."/>
            <person name="Xin Y.-H."/>
        </authorList>
    </citation>
    <scope>NUCLEOTIDE SEQUENCE [LARGE SCALE GENOMIC DNA]</scope>
    <source>
        <strain evidence="5 6">KACC 18899</strain>
    </source>
</reference>
<evidence type="ECO:0000256" key="2">
    <source>
        <dbReference type="ARBA" id="ARBA00023002"/>
    </source>
</evidence>
<dbReference type="Pfam" id="PF00208">
    <property type="entry name" value="ELFV_dehydrog"/>
    <property type="match status" value="1"/>
</dbReference>
<dbReference type="InterPro" id="IPR046346">
    <property type="entry name" value="Aminoacid_DH-like_N_sf"/>
</dbReference>
<dbReference type="Gene3D" id="3.40.50.720">
    <property type="entry name" value="NAD(P)-binding Rossmann-like Domain"/>
    <property type="match status" value="1"/>
</dbReference>
<comment type="similarity">
    <text evidence="1 3">Belongs to the Glu/Leu/Phe/Val dehydrogenases family.</text>
</comment>
<dbReference type="SUPFAM" id="SSF51735">
    <property type="entry name" value="NAD(P)-binding Rossmann-fold domains"/>
    <property type="match status" value="1"/>
</dbReference>
<keyword evidence="6" id="KW-1185">Reference proteome</keyword>